<dbReference type="PROSITE" id="PS00237">
    <property type="entry name" value="G_PROTEIN_RECEP_F1_1"/>
    <property type="match status" value="1"/>
</dbReference>
<dbReference type="InterPro" id="IPR017452">
    <property type="entry name" value="GPCR_Rhodpsn_7TM"/>
</dbReference>
<evidence type="ECO:0000256" key="3">
    <source>
        <dbReference type="ARBA" id="ARBA00022606"/>
    </source>
</evidence>
<evidence type="ECO:0000256" key="2">
    <source>
        <dbReference type="ARBA" id="ARBA00022475"/>
    </source>
</evidence>
<dbReference type="FunFam" id="1.20.1070.10:FF:000001">
    <property type="entry name" value="Olfactory receptor"/>
    <property type="match status" value="1"/>
</dbReference>
<keyword evidence="3 12" id="KW-0716">Sensory transduction</keyword>
<dbReference type="GO" id="GO:0004984">
    <property type="term" value="F:olfactory receptor activity"/>
    <property type="evidence" value="ECO:0007669"/>
    <property type="project" value="InterPro"/>
</dbReference>
<sequence>MEERNQTAVAEFVLLGLTKHGELRYLLFLVFLAMYLMNLLGNGTMILVIGGNPQLHTPMYFLLCNLSFLDMCFTSVTVPKMLNNLIFGKKTICYSECITQLYFFLVFGSSECVLLSIMAYDRYVAICNPLHYVTVMNKKVCLSMSAASFIIGIMNACINTFLVFQLSFCNSNKVQHFFCDLTPLLELSCTDTSINELVIFTEGSLIVVLPFFIIVVSYIHIITAILKIQSTDGRCKTFSTCSSHLTVVTLFYGTLIFIYFRPSSSYSLEKDRIASVVYNVLSPMLNPFIYSLRNRDVKIALRKALQRKLVFCLFFPSIKIMLKVASSMDKLYDEIFSDIAGGDNFVKASGTPNNFIALERLYKQSKMFSKTLNTQALGKEDILQKMLK</sequence>
<dbReference type="GeneID" id="117368524"/>
<keyword evidence="5 12" id="KW-0552">Olfaction</keyword>
<keyword evidence="4 11" id="KW-0812">Transmembrane</keyword>
<dbReference type="KEGG" id="gsh:117368524"/>
<keyword evidence="7 11" id="KW-0297">G-protein coupled receptor</keyword>
<dbReference type="InterPro" id="IPR000725">
    <property type="entry name" value="Olfact_rcpt"/>
</dbReference>
<keyword evidence="9 11" id="KW-0675">Receptor</keyword>
<feature type="transmembrane region" description="Helical" evidence="12">
    <location>
        <begin position="101"/>
        <end position="120"/>
    </location>
</feature>
<keyword evidence="14" id="KW-1185">Reference proteome</keyword>
<evidence type="ECO:0000259" key="13">
    <source>
        <dbReference type="PROSITE" id="PS50262"/>
    </source>
</evidence>
<evidence type="ECO:0000256" key="1">
    <source>
        <dbReference type="ARBA" id="ARBA00004651"/>
    </source>
</evidence>
<comment type="similarity">
    <text evidence="11">Belongs to the G-protein coupled receptor 1 family.</text>
</comment>
<dbReference type="CDD" id="cd15225">
    <property type="entry name" value="7tmA_OR10A-like"/>
    <property type="match status" value="1"/>
</dbReference>
<dbReference type="PANTHER" id="PTHR26452">
    <property type="entry name" value="OLFACTORY RECEPTOR"/>
    <property type="match status" value="1"/>
</dbReference>
<dbReference type="PRINTS" id="PR00245">
    <property type="entry name" value="OLFACTORYR"/>
</dbReference>
<dbReference type="InterPro" id="IPR050516">
    <property type="entry name" value="Olfactory_GPCR"/>
</dbReference>
<dbReference type="AlphaFoldDB" id="A0A6P8SI51"/>
<evidence type="ECO:0000313" key="14">
    <source>
        <dbReference type="Proteomes" id="UP000515159"/>
    </source>
</evidence>
<dbReference type="PRINTS" id="PR00237">
    <property type="entry name" value="GPCRRHODOPSN"/>
</dbReference>
<evidence type="ECO:0000256" key="11">
    <source>
        <dbReference type="RuleBase" id="RU000688"/>
    </source>
</evidence>
<evidence type="ECO:0000256" key="4">
    <source>
        <dbReference type="ARBA" id="ARBA00022692"/>
    </source>
</evidence>
<dbReference type="Proteomes" id="UP000515159">
    <property type="component" value="Chromosome 1"/>
</dbReference>
<evidence type="ECO:0000256" key="6">
    <source>
        <dbReference type="ARBA" id="ARBA00022989"/>
    </source>
</evidence>
<keyword evidence="6 12" id="KW-1133">Transmembrane helix</keyword>
<keyword evidence="2 12" id="KW-1003">Cell membrane</keyword>
<dbReference type="GO" id="GO:0004930">
    <property type="term" value="F:G protein-coupled receptor activity"/>
    <property type="evidence" value="ECO:0007669"/>
    <property type="project" value="UniProtKB-KW"/>
</dbReference>
<keyword evidence="8 12" id="KW-0472">Membrane</keyword>
<feature type="transmembrane region" description="Helical" evidence="12">
    <location>
        <begin position="238"/>
        <end position="260"/>
    </location>
</feature>
<accession>A0A6P8SI51</accession>
<evidence type="ECO:0000256" key="7">
    <source>
        <dbReference type="ARBA" id="ARBA00023040"/>
    </source>
</evidence>
<evidence type="ECO:0000256" key="10">
    <source>
        <dbReference type="ARBA" id="ARBA00023224"/>
    </source>
</evidence>
<feature type="transmembrane region" description="Helical" evidence="12">
    <location>
        <begin position="25"/>
        <end position="48"/>
    </location>
</feature>
<evidence type="ECO:0000313" key="15">
    <source>
        <dbReference type="RefSeq" id="XP_033818157.1"/>
    </source>
</evidence>
<dbReference type="Gene3D" id="1.20.1070.10">
    <property type="entry name" value="Rhodopsin 7-helix transmembrane proteins"/>
    <property type="match status" value="1"/>
</dbReference>
<organism evidence="14 15">
    <name type="scientific">Geotrypetes seraphini</name>
    <name type="common">Gaboon caecilian</name>
    <name type="synonym">Caecilia seraphini</name>
    <dbReference type="NCBI Taxonomy" id="260995"/>
    <lineage>
        <taxon>Eukaryota</taxon>
        <taxon>Metazoa</taxon>
        <taxon>Chordata</taxon>
        <taxon>Craniata</taxon>
        <taxon>Vertebrata</taxon>
        <taxon>Euteleostomi</taxon>
        <taxon>Amphibia</taxon>
        <taxon>Gymnophiona</taxon>
        <taxon>Geotrypetes</taxon>
    </lineage>
</organism>
<evidence type="ECO:0000256" key="12">
    <source>
        <dbReference type="RuleBase" id="RU363047"/>
    </source>
</evidence>
<reference evidence="15" key="1">
    <citation type="submission" date="2025-08" db="UniProtKB">
        <authorList>
            <consortium name="RefSeq"/>
        </authorList>
    </citation>
    <scope>IDENTIFICATION</scope>
</reference>
<dbReference type="InParanoid" id="A0A6P8SI51"/>
<dbReference type="FunCoup" id="A0A6P8SI51">
    <property type="interactions" value="660"/>
</dbReference>
<evidence type="ECO:0000256" key="5">
    <source>
        <dbReference type="ARBA" id="ARBA00022725"/>
    </source>
</evidence>
<feature type="transmembrane region" description="Helical" evidence="12">
    <location>
        <begin position="205"/>
        <end position="226"/>
    </location>
</feature>
<protein>
    <recommendedName>
        <fullName evidence="12">Olfactory receptor</fullName>
    </recommendedName>
</protein>
<dbReference type="PROSITE" id="PS50262">
    <property type="entry name" value="G_PROTEIN_RECEP_F1_2"/>
    <property type="match status" value="1"/>
</dbReference>
<dbReference type="InterPro" id="IPR000276">
    <property type="entry name" value="GPCR_Rhodpsn"/>
</dbReference>
<dbReference type="RefSeq" id="XP_033818157.1">
    <property type="nucleotide sequence ID" value="XM_033962266.1"/>
</dbReference>
<gene>
    <name evidence="15" type="primary">LOC117368524</name>
</gene>
<evidence type="ECO:0000256" key="9">
    <source>
        <dbReference type="ARBA" id="ARBA00023170"/>
    </source>
</evidence>
<evidence type="ECO:0000256" key="8">
    <source>
        <dbReference type="ARBA" id="ARBA00023136"/>
    </source>
</evidence>
<dbReference type="OrthoDB" id="6145535at2759"/>
<dbReference type="Pfam" id="PF13853">
    <property type="entry name" value="7tm_4"/>
    <property type="match status" value="1"/>
</dbReference>
<dbReference type="GO" id="GO:0005886">
    <property type="term" value="C:plasma membrane"/>
    <property type="evidence" value="ECO:0007669"/>
    <property type="project" value="UniProtKB-SubCell"/>
</dbReference>
<feature type="domain" description="G-protein coupled receptors family 1 profile" evidence="13">
    <location>
        <begin position="41"/>
        <end position="290"/>
    </location>
</feature>
<feature type="transmembrane region" description="Helical" evidence="12">
    <location>
        <begin position="272"/>
        <end position="292"/>
    </location>
</feature>
<dbReference type="SUPFAM" id="SSF81321">
    <property type="entry name" value="Family A G protein-coupled receptor-like"/>
    <property type="match status" value="1"/>
</dbReference>
<keyword evidence="10 11" id="KW-0807">Transducer</keyword>
<proteinExistence type="inferred from homology"/>
<comment type="subcellular location">
    <subcellularLocation>
        <location evidence="1 12">Cell membrane</location>
        <topology evidence="1 12">Multi-pass membrane protein</topology>
    </subcellularLocation>
</comment>
<name>A0A6P8SI51_GEOSA</name>
<feature type="transmembrane region" description="Helical" evidence="12">
    <location>
        <begin position="140"/>
        <end position="164"/>
    </location>
</feature>